<evidence type="ECO:0000313" key="7">
    <source>
        <dbReference type="Proteomes" id="UP001222027"/>
    </source>
</evidence>
<evidence type="ECO:0000313" key="6">
    <source>
        <dbReference type="EMBL" id="KAJ8491047.1"/>
    </source>
</evidence>
<dbReference type="PANTHER" id="PTHR46665:SF6">
    <property type="entry name" value="TRANSCRIPTION FACTOR BHLH92"/>
    <property type="match status" value="1"/>
</dbReference>
<name>A0AAV8QTZ9_ENSVE</name>
<keyword evidence="2" id="KW-0805">Transcription regulation</keyword>
<feature type="domain" description="BHLH" evidence="5">
    <location>
        <begin position="96"/>
        <end position="145"/>
    </location>
</feature>
<evidence type="ECO:0000256" key="4">
    <source>
        <dbReference type="SAM" id="Coils"/>
    </source>
</evidence>
<accession>A0AAV8QTZ9</accession>
<evidence type="ECO:0000256" key="1">
    <source>
        <dbReference type="ARBA" id="ARBA00005510"/>
    </source>
</evidence>
<dbReference type="SUPFAM" id="SSF47459">
    <property type="entry name" value="HLH, helix-loop-helix DNA-binding domain"/>
    <property type="match status" value="1"/>
</dbReference>
<dbReference type="Gene3D" id="4.10.280.10">
    <property type="entry name" value="Helix-loop-helix DNA-binding domain"/>
    <property type="match status" value="1"/>
</dbReference>
<dbReference type="InterPro" id="IPR036638">
    <property type="entry name" value="HLH_DNA-bd_sf"/>
</dbReference>
<dbReference type="GO" id="GO:0046983">
    <property type="term" value="F:protein dimerization activity"/>
    <property type="evidence" value="ECO:0007669"/>
    <property type="project" value="InterPro"/>
</dbReference>
<dbReference type="SMART" id="SM00353">
    <property type="entry name" value="HLH"/>
    <property type="match status" value="1"/>
</dbReference>
<dbReference type="EMBL" id="JAQQAF010000004">
    <property type="protein sequence ID" value="KAJ8491047.1"/>
    <property type="molecule type" value="Genomic_DNA"/>
</dbReference>
<reference evidence="6 7" key="1">
    <citation type="submission" date="2022-12" db="EMBL/GenBank/DDBJ databases">
        <title>Chromosome-scale assembly of the Ensete ventricosum genome.</title>
        <authorList>
            <person name="Dussert Y."/>
            <person name="Stocks J."/>
            <person name="Wendawek A."/>
            <person name="Woldeyes F."/>
            <person name="Nichols R.A."/>
            <person name="Borrell J.S."/>
        </authorList>
    </citation>
    <scope>NUCLEOTIDE SEQUENCE [LARGE SCALE GENOMIC DNA]</scope>
    <source>
        <strain evidence="7">cv. Maze</strain>
        <tissue evidence="6">Seeds</tissue>
    </source>
</reference>
<comment type="caution">
    <text evidence="6">The sequence shown here is derived from an EMBL/GenBank/DDBJ whole genome shotgun (WGS) entry which is preliminary data.</text>
</comment>
<dbReference type="InterPro" id="IPR044658">
    <property type="entry name" value="bHLH92/bHLH041-like"/>
</dbReference>
<evidence type="ECO:0000256" key="3">
    <source>
        <dbReference type="ARBA" id="ARBA00023163"/>
    </source>
</evidence>
<dbReference type="InterPro" id="IPR011598">
    <property type="entry name" value="bHLH_dom"/>
</dbReference>
<dbReference type="PANTHER" id="PTHR46665">
    <property type="entry name" value="TRANSCRIPTION FACTOR BHLH041-RELATED-RELATED"/>
    <property type="match status" value="1"/>
</dbReference>
<keyword evidence="3" id="KW-0804">Transcription</keyword>
<organism evidence="6 7">
    <name type="scientific">Ensete ventricosum</name>
    <name type="common">Abyssinian banana</name>
    <name type="synonym">Musa ensete</name>
    <dbReference type="NCBI Taxonomy" id="4639"/>
    <lineage>
        <taxon>Eukaryota</taxon>
        <taxon>Viridiplantae</taxon>
        <taxon>Streptophyta</taxon>
        <taxon>Embryophyta</taxon>
        <taxon>Tracheophyta</taxon>
        <taxon>Spermatophyta</taxon>
        <taxon>Magnoliopsida</taxon>
        <taxon>Liliopsida</taxon>
        <taxon>Zingiberales</taxon>
        <taxon>Musaceae</taxon>
        <taxon>Ensete</taxon>
    </lineage>
</organism>
<keyword evidence="4" id="KW-0175">Coiled coil</keyword>
<comment type="similarity">
    <text evidence="1">Belongs to the bHLH protein family.</text>
</comment>
<sequence length="299" mass="33573">MDDYHDILSWAFSPPANTFDLLESLPCPLVLSTPAVPPLQSAFLQYNACGGAAMSAGSGSVGGGASNIHRRMIRFWQTVVMGVRVESWKEKTAGNSRGLRHLMKERRRRERLSQGFADLRFMLSHRPKGDKISVLRAARENLKELQQAREKLWRRNKELEVMISGNAMEAEETTIEVQAESRSSSFESVFSVLHRLKQMGVKATAIRANFSGRALSVEVATETKVPPSFPKSKPSLIEKNVILMILLVDWFLEDLPAEQGSESKLAGKHMSSSKNFDFDHISCFLVRQPMRLVGIIWDL</sequence>
<dbReference type="AlphaFoldDB" id="A0AAV8QTZ9"/>
<proteinExistence type="inferred from homology"/>
<feature type="coiled-coil region" evidence="4">
    <location>
        <begin position="135"/>
        <end position="162"/>
    </location>
</feature>
<protein>
    <recommendedName>
        <fullName evidence="5">BHLH domain-containing protein</fullName>
    </recommendedName>
</protein>
<dbReference type="PROSITE" id="PS50888">
    <property type="entry name" value="BHLH"/>
    <property type="match status" value="1"/>
</dbReference>
<evidence type="ECO:0000259" key="5">
    <source>
        <dbReference type="PROSITE" id="PS50888"/>
    </source>
</evidence>
<dbReference type="Proteomes" id="UP001222027">
    <property type="component" value="Unassembled WGS sequence"/>
</dbReference>
<evidence type="ECO:0000256" key="2">
    <source>
        <dbReference type="ARBA" id="ARBA00023015"/>
    </source>
</evidence>
<keyword evidence="7" id="KW-1185">Reference proteome</keyword>
<gene>
    <name evidence="6" type="ORF">OPV22_012768</name>
</gene>
<dbReference type="Pfam" id="PF00010">
    <property type="entry name" value="HLH"/>
    <property type="match status" value="1"/>
</dbReference>